<accession>A0A420FB16</accession>
<dbReference type="RefSeq" id="WP_120336678.1">
    <property type="nucleotide sequence ID" value="NZ_MCAQ01000030.1"/>
</dbReference>
<feature type="chain" id="PRO_5019346860" description="Endosialidase-like protein" evidence="1">
    <location>
        <begin position="19"/>
        <end position="253"/>
    </location>
</feature>
<evidence type="ECO:0000256" key="1">
    <source>
        <dbReference type="SAM" id="SignalP"/>
    </source>
</evidence>
<reference evidence="2 3" key="1">
    <citation type="submission" date="2016-07" db="EMBL/GenBank/DDBJ databases">
        <title>Genome analysis of Sphingobacterium siyangense T12B17.</title>
        <authorList>
            <person name="Xu D."/>
            <person name="Su Y."/>
            <person name="Zheng S."/>
        </authorList>
    </citation>
    <scope>NUCLEOTIDE SEQUENCE [LARGE SCALE GENOMIC DNA]</scope>
    <source>
        <strain evidence="2 3">T12B17</strain>
    </source>
</reference>
<evidence type="ECO:0000313" key="3">
    <source>
        <dbReference type="Proteomes" id="UP000286402"/>
    </source>
</evidence>
<keyword evidence="3" id="KW-1185">Reference proteome</keyword>
<sequence>MNRYLSLFSLLISSSAFGQTNTFPANGNVGIGTTAPLNPLTIATPVNSTTSAIKIGKSGDSGNINVPLGSTTGGYNLDFTTWRDYNPDYVGARIRAERINTWVANNALIQSMDLVFSTGGPVDYSPLTEQLRIKYNGNVGIGTPNPPEKLSVKGKIQAEEIKVTTTVTDWPDYVFEEGYILPNLEELESFVKSEKHLPEVPSAQDVQEKGIELGEMNKVLLKKIEELTMYVIQQQKEIKDLQTRISAHPIIKK</sequence>
<name>A0A420FB16_9SPHI</name>
<organism evidence="2 3">
    <name type="scientific">Sphingobacterium siyangense</name>
    <dbReference type="NCBI Taxonomy" id="459529"/>
    <lineage>
        <taxon>Bacteria</taxon>
        <taxon>Pseudomonadati</taxon>
        <taxon>Bacteroidota</taxon>
        <taxon>Sphingobacteriia</taxon>
        <taxon>Sphingobacteriales</taxon>
        <taxon>Sphingobacteriaceae</taxon>
        <taxon>Sphingobacterium</taxon>
    </lineage>
</organism>
<comment type="caution">
    <text evidence="2">The sequence shown here is derived from an EMBL/GenBank/DDBJ whole genome shotgun (WGS) entry which is preliminary data.</text>
</comment>
<protein>
    <recommendedName>
        <fullName evidence="4">Endosialidase-like protein</fullName>
    </recommendedName>
</protein>
<dbReference type="EMBL" id="MCAQ01000030">
    <property type="protein sequence ID" value="RKF30150.1"/>
    <property type="molecule type" value="Genomic_DNA"/>
</dbReference>
<proteinExistence type="predicted"/>
<dbReference type="Proteomes" id="UP000286402">
    <property type="component" value="Unassembled WGS sequence"/>
</dbReference>
<evidence type="ECO:0000313" key="2">
    <source>
        <dbReference type="EMBL" id="RKF30150.1"/>
    </source>
</evidence>
<keyword evidence="1" id="KW-0732">Signal</keyword>
<feature type="signal peptide" evidence="1">
    <location>
        <begin position="1"/>
        <end position="18"/>
    </location>
</feature>
<dbReference type="AlphaFoldDB" id="A0A420FB16"/>
<gene>
    <name evidence="2" type="ORF">BCY89_20335</name>
</gene>
<evidence type="ECO:0008006" key="4">
    <source>
        <dbReference type="Google" id="ProtNLM"/>
    </source>
</evidence>